<proteinExistence type="evidence at transcript level"/>
<evidence type="ECO:0000313" key="1">
    <source>
        <dbReference type="EMBL" id="AFK37969.1"/>
    </source>
</evidence>
<dbReference type="PANTHER" id="PTHR21660">
    <property type="entry name" value="THIOESTERASE SUPERFAMILY MEMBER-RELATED"/>
    <property type="match status" value="1"/>
</dbReference>
<dbReference type="InterPro" id="IPR027961">
    <property type="entry name" value="DUF4442"/>
</dbReference>
<dbReference type="GO" id="GO:0047617">
    <property type="term" value="F:fatty acyl-CoA hydrolase activity"/>
    <property type="evidence" value="ECO:0007669"/>
    <property type="project" value="InterPro"/>
</dbReference>
<dbReference type="Pfam" id="PF14539">
    <property type="entry name" value="DUF4442"/>
    <property type="match status" value="1"/>
</dbReference>
<name>I3SCH7_LOTJA</name>
<dbReference type="SUPFAM" id="SSF54637">
    <property type="entry name" value="Thioesterase/thiol ester dehydrase-isomerase"/>
    <property type="match status" value="1"/>
</dbReference>
<dbReference type="CDD" id="cd03443">
    <property type="entry name" value="PaaI_thioesterase"/>
    <property type="match status" value="1"/>
</dbReference>
<accession>I3SCH7</accession>
<reference evidence="1" key="1">
    <citation type="submission" date="2012-05" db="EMBL/GenBank/DDBJ databases">
        <authorList>
            <person name="Krishnakumar V."/>
            <person name="Cheung F."/>
            <person name="Xiao Y."/>
            <person name="Chan A."/>
            <person name="Moskal W.A."/>
            <person name="Town C.D."/>
        </authorList>
    </citation>
    <scope>NUCLEOTIDE SEQUENCE</scope>
</reference>
<dbReference type="InterPro" id="IPR039298">
    <property type="entry name" value="ACOT13"/>
</dbReference>
<dbReference type="InterPro" id="IPR029069">
    <property type="entry name" value="HotDog_dom_sf"/>
</dbReference>
<dbReference type="EMBL" id="BT138174">
    <property type="protein sequence ID" value="AFK37969.1"/>
    <property type="molecule type" value="mRNA"/>
</dbReference>
<organism evidence="1">
    <name type="scientific">Lotus japonicus</name>
    <name type="common">Lotus corniculatus var. japonicus</name>
    <dbReference type="NCBI Taxonomy" id="34305"/>
    <lineage>
        <taxon>Eukaryota</taxon>
        <taxon>Viridiplantae</taxon>
        <taxon>Streptophyta</taxon>
        <taxon>Embryophyta</taxon>
        <taxon>Tracheophyta</taxon>
        <taxon>Spermatophyta</taxon>
        <taxon>Magnoliopsida</taxon>
        <taxon>eudicotyledons</taxon>
        <taxon>Gunneridae</taxon>
        <taxon>Pentapetalae</taxon>
        <taxon>rosids</taxon>
        <taxon>fabids</taxon>
        <taxon>Fabales</taxon>
        <taxon>Fabaceae</taxon>
        <taxon>Papilionoideae</taxon>
        <taxon>50 kb inversion clade</taxon>
        <taxon>NPAAA clade</taxon>
        <taxon>Hologalegina</taxon>
        <taxon>robinioid clade</taxon>
        <taxon>Loteae</taxon>
        <taxon>Lotus</taxon>
    </lineage>
</organism>
<protein>
    <recommendedName>
        <fullName evidence="2">Thioesterase domain-containing protein</fullName>
    </recommendedName>
</protein>
<dbReference type="Gene3D" id="3.10.129.10">
    <property type="entry name" value="Hotdog Thioesterase"/>
    <property type="match status" value="1"/>
</dbReference>
<dbReference type="PANTHER" id="PTHR21660:SF12">
    <property type="entry name" value="OS07G0462700 PROTEIN"/>
    <property type="match status" value="1"/>
</dbReference>
<dbReference type="AlphaFoldDB" id="I3SCH7"/>
<sequence length="136" mass="14655">MDPQHASNTLVHLRKLGMAQPVPESCNTSGFYSHFYESFIKVDHIQRGRISCTVPVKPAISNDYGTLHGGAVGSLVELLSIGCARTVVAEDRELFLGEINISYLSGVPTNVADVFTKTISQFTGAISIPGCQSWIA</sequence>
<evidence type="ECO:0008006" key="2">
    <source>
        <dbReference type="Google" id="ProtNLM"/>
    </source>
</evidence>